<proteinExistence type="predicted"/>
<organism evidence="1 2">
    <name type="scientific">Liparis tanakae</name>
    <name type="common">Tanaka's snailfish</name>
    <dbReference type="NCBI Taxonomy" id="230148"/>
    <lineage>
        <taxon>Eukaryota</taxon>
        <taxon>Metazoa</taxon>
        <taxon>Chordata</taxon>
        <taxon>Craniata</taxon>
        <taxon>Vertebrata</taxon>
        <taxon>Euteleostomi</taxon>
        <taxon>Actinopterygii</taxon>
        <taxon>Neopterygii</taxon>
        <taxon>Teleostei</taxon>
        <taxon>Neoteleostei</taxon>
        <taxon>Acanthomorphata</taxon>
        <taxon>Eupercaria</taxon>
        <taxon>Perciformes</taxon>
        <taxon>Cottioidei</taxon>
        <taxon>Cottales</taxon>
        <taxon>Liparidae</taxon>
        <taxon>Liparis</taxon>
    </lineage>
</organism>
<dbReference type="EMBL" id="SRLO01001013">
    <property type="protein sequence ID" value="TNN42794.1"/>
    <property type="molecule type" value="Genomic_DNA"/>
</dbReference>
<reference evidence="1 2" key="1">
    <citation type="submission" date="2019-03" db="EMBL/GenBank/DDBJ databases">
        <title>First draft genome of Liparis tanakae, snailfish: a comprehensive survey of snailfish specific genes.</title>
        <authorList>
            <person name="Kim W."/>
            <person name="Song I."/>
            <person name="Jeong J.-H."/>
            <person name="Kim D."/>
            <person name="Kim S."/>
            <person name="Ryu S."/>
            <person name="Song J.Y."/>
            <person name="Lee S.K."/>
        </authorList>
    </citation>
    <scope>NUCLEOTIDE SEQUENCE [LARGE SCALE GENOMIC DNA]</scope>
    <source>
        <tissue evidence="1">Muscle</tissue>
    </source>
</reference>
<dbReference type="AlphaFoldDB" id="A0A4Z2FPU8"/>
<dbReference type="Proteomes" id="UP000314294">
    <property type="component" value="Unassembled WGS sequence"/>
</dbReference>
<name>A0A4Z2FPU8_9TELE</name>
<evidence type="ECO:0000313" key="1">
    <source>
        <dbReference type="EMBL" id="TNN42794.1"/>
    </source>
</evidence>
<protein>
    <submittedName>
        <fullName evidence="1">Uncharacterized protein</fullName>
    </submittedName>
</protein>
<gene>
    <name evidence="1" type="ORF">EYF80_047020</name>
</gene>
<evidence type="ECO:0000313" key="2">
    <source>
        <dbReference type="Proteomes" id="UP000314294"/>
    </source>
</evidence>
<accession>A0A4Z2FPU8</accession>
<comment type="caution">
    <text evidence="1">The sequence shown here is derived from an EMBL/GenBank/DDBJ whole genome shotgun (WGS) entry which is preliminary data.</text>
</comment>
<sequence>MAMCEWFVAGQGAPEDSLVLQTKVAVVLLPPMDVPSFQTSHYGTIQALHPRINIAFSHLCYRLQGSPESLFPMERTINRFLKSNL</sequence>
<keyword evidence="2" id="KW-1185">Reference proteome</keyword>